<reference evidence="5 6" key="1">
    <citation type="submission" date="2019-11" db="EMBL/GenBank/DDBJ databases">
        <title>Comparative genomics of hydrocarbon-degrading Desulfosarcina strains.</title>
        <authorList>
            <person name="Watanabe M."/>
            <person name="Kojima H."/>
            <person name="Fukui M."/>
        </authorList>
    </citation>
    <scope>NUCLEOTIDE SEQUENCE [LARGE SCALE GENOMIC DNA]</scope>
    <source>
        <strain evidence="5 6">28bB2T</strain>
    </source>
</reference>
<protein>
    <recommendedName>
        <fullName evidence="4">Response regulatory domain-containing protein</fullName>
    </recommendedName>
</protein>
<accession>A0A5K8A168</accession>
<dbReference type="Gene3D" id="3.40.50.2300">
    <property type="match status" value="1"/>
</dbReference>
<evidence type="ECO:0000256" key="1">
    <source>
        <dbReference type="ARBA" id="ARBA00022553"/>
    </source>
</evidence>
<dbReference type="EMBL" id="AP021876">
    <property type="protein sequence ID" value="BBO86309.1"/>
    <property type="molecule type" value="Genomic_DNA"/>
</dbReference>
<evidence type="ECO:0000256" key="2">
    <source>
        <dbReference type="ARBA" id="ARBA00023012"/>
    </source>
</evidence>
<dbReference type="PROSITE" id="PS50110">
    <property type="entry name" value="RESPONSE_REGULATORY"/>
    <property type="match status" value="1"/>
</dbReference>
<dbReference type="InterPro" id="IPR001789">
    <property type="entry name" value="Sig_transdc_resp-reg_receiver"/>
</dbReference>
<dbReference type="CDD" id="cd00156">
    <property type="entry name" value="REC"/>
    <property type="match status" value="1"/>
</dbReference>
<keyword evidence="2" id="KW-0902">Two-component regulatory system</keyword>
<feature type="modified residue" description="4-aspartylphosphate" evidence="3">
    <location>
        <position position="54"/>
    </location>
</feature>
<sequence>MKHYDLLIVDDEQRYADMLAKRLGLRGLNCRICYDGRSAIDLVGEAAFSVIILDLQLPDLYGTEVLERIKARRPDNVVIILTGHGTEKDKQACMSSGAHAFMNKPLDIDRLLTIMDRLKTRLV</sequence>
<proteinExistence type="predicted"/>
<dbReference type="AlphaFoldDB" id="A0A5K8A168"/>
<dbReference type="InterPro" id="IPR011006">
    <property type="entry name" value="CheY-like_superfamily"/>
</dbReference>
<dbReference type="PANTHER" id="PTHR44591:SF14">
    <property type="entry name" value="PROTEIN PILG"/>
    <property type="match status" value="1"/>
</dbReference>
<evidence type="ECO:0000313" key="6">
    <source>
        <dbReference type="Proteomes" id="UP000425960"/>
    </source>
</evidence>
<evidence type="ECO:0000256" key="3">
    <source>
        <dbReference type="PROSITE-ProRule" id="PRU00169"/>
    </source>
</evidence>
<dbReference type="Pfam" id="PF00072">
    <property type="entry name" value="Response_reg"/>
    <property type="match status" value="1"/>
</dbReference>
<evidence type="ECO:0000313" key="5">
    <source>
        <dbReference type="EMBL" id="BBO86309.1"/>
    </source>
</evidence>
<feature type="domain" description="Response regulatory" evidence="4">
    <location>
        <begin position="5"/>
        <end position="119"/>
    </location>
</feature>
<name>A0A5K8A168_9BACT</name>
<gene>
    <name evidence="5" type="ORF">DSCO28_68750</name>
</gene>
<keyword evidence="1 3" id="KW-0597">Phosphoprotein</keyword>
<dbReference type="RefSeq" id="WP_155325636.1">
    <property type="nucleotide sequence ID" value="NZ_AP021876.1"/>
</dbReference>
<dbReference type="GO" id="GO:0000160">
    <property type="term" value="P:phosphorelay signal transduction system"/>
    <property type="evidence" value="ECO:0007669"/>
    <property type="project" value="UniProtKB-KW"/>
</dbReference>
<dbReference type="PANTHER" id="PTHR44591">
    <property type="entry name" value="STRESS RESPONSE REGULATOR PROTEIN 1"/>
    <property type="match status" value="1"/>
</dbReference>
<dbReference type="SMART" id="SM00448">
    <property type="entry name" value="REC"/>
    <property type="match status" value="1"/>
</dbReference>
<evidence type="ECO:0000259" key="4">
    <source>
        <dbReference type="PROSITE" id="PS50110"/>
    </source>
</evidence>
<organism evidence="5 6">
    <name type="scientific">Desulfosarcina ovata subsp. sediminis</name>
    <dbReference type="NCBI Taxonomy" id="885957"/>
    <lineage>
        <taxon>Bacteria</taxon>
        <taxon>Pseudomonadati</taxon>
        <taxon>Thermodesulfobacteriota</taxon>
        <taxon>Desulfobacteria</taxon>
        <taxon>Desulfobacterales</taxon>
        <taxon>Desulfosarcinaceae</taxon>
        <taxon>Desulfosarcina</taxon>
    </lineage>
</organism>
<dbReference type="KEGG" id="dov:DSCO28_68750"/>
<dbReference type="InterPro" id="IPR050595">
    <property type="entry name" value="Bact_response_regulator"/>
</dbReference>
<dbReference type="SUPFAM" id="SSF52172">
    <property type="entry name" value="CheY-like"/>
    <property type="match status" value="1"/>
</dbReference>
<dbReference type="Proteomes" id="UP000425960">
    <property type="component" value="Chromosome"/>
</dbReference>